<dbReference type="EMBL" id="SUNI01000006">
    <property type="protein sequence ID" value="TJZ91949.1"/>
    <property type="molecule type" value="Genomic_DNA"/>
</dbReference>
<dbReference type="RefSeq" id="WP_136885776.1">
    <property type="nucleotide sequence ID" value="NZ_SUNI01000006.1"/>
</dbReference>
<protein>
    <submittedName>
        <fullName evidence="1">Uncharacterized protein</fullName>
    </submittedName>
</protein>
<dbReference type="OrthoDB" id="7755204at2"/>
<gene>
    <name evidence="1" type="ORF">FA743_09010</name>
</gene>
<dbReference type="Proteomes" id="UP000309747">
    <property type="component" value="Unassembled WGS sequence"/>
</dbReference>
<sequence length="526" mass="55386">MDLKLHVDFCFSCPGGRVVAAGWSQDPRPALMVHAGSASLAPVHLIRFARRDLRTLEPFGYLAVFDLSGHPDALDDPSEEIFLAVGAEHARIGGARLATDARKMVEIGVDEAFFALLRLMAEGSVPMPDRALSGPVITRIRAARPLPAEAETHALSVDLGQIAEAGQGVASGWFLPTAATQGALHAVAFDDRQLARVTLLQGVVTRTDLAAYGDRYVYGGQDGWLAAFRFAAPAAGAARLLVMLPGQLADAGVLHPLTQVAAPQIARLLVEARMWQEDPEGADALHRATLAASDTPAIAMPDTPPLPGDAPILLILDHDLAAPDLRDVLRRLCQATGRAIDLHLLRPTLTPDLRDAIAGAARECGPRIRILGCAPKPPVTAEGPALLVHARSSILFHLAARLPVRGEVPDHDLQVLALDVLASLPGGAGRIAARFGTDRPAFLCWGDAARLLPALAPLLGDALVPESAFRQLAAQLDGAGRLAILPADPTGFHAGDQGPFAAALFDSLTGHDFDALSARLLQEAGQ</sequence>
<reference evidence="1 2" key="1">
    <citation type="submission" date="2019-04" db="EMBL/GenBank/DDBJ databases">
        <authorList>
            <person name="Li J."/>
        </authorList>
    </citation>
    <scope>NUCLEOTIDE SEQUENCE [LARGE SCALE GENOMIC DNA]</scope>
    <source>
        <strain evidence="1 2">KCTC 42687</strain>
    </source>
</reference>
<evidence type="ECO:0000313" key="1">
    <source>
        <dbReference type="EMBL" id="TJZ91949.1"/>
    </source>
</evidence>
<proteinExistence type="predicted"/>
<comment type="caution">
    <text evidence="1">The sequence shown here is derived from an EMBL/GenBank/DDBJ whole genome shotgun (WGS) entry which is preliminary data.</text>
</comment>
<evidence type="ECO:0000313" key="2">
    <source>
        <dbReference type="Proteomes" id="UP000309747"/>
    </source>
</evidence>
<accession>A0A4U0R9Y2</accession>
<name>A0A4U0R9Y2_9RHOB</name>
<dbReference type="AlphaFoldDB" id="A0A4U0R9Y2"/>
<organism evidence="1 2">
    <name type="scientific">Paracoccus gahaiensis</name>
    <dbReference type="NCBI Taxonomy" id="1706839"/>
    <lineage>
        <taxon>Bacteria</taxon>
        <taxon>Pseudomonadati</taxon>
        <taxon>Pseudomonadota</taxon>
        <taxon>Alphaproteobacteria</taxon>
        <taxon>Rhodobacterales</taxon>
        <taxon>Paracoccaceae</taxon>
        <taxon>Paracoccus</taxon>
    </lineage>
</organism>
<keyword evidence="2" id="KW-1185">Reference proteome</keyword>